<dbReference type="GeneID" id="83858932"/>
<evidence type="ECO:0000313" key="2">
    <source>
        <dbReference type="EMBL" id="MBF4373830.1"/>
    </source>
</evidence>
<proteinExistence type="predicted"/>
<gene>
    <name evidence="1" type="ORF">DYL72_07765</name>
    <name evidence="2" type="ORF">EAY46_12155</name>
    <name evidence="3" type="ORF">ERJ77_17305</name>
    <name evidence="4" type="ORF">PL14_09670</name>
</gene>
<accession>A0A191W0I6</accession>
<reference evidence="4" key="4">
    <citation type="submission" date="2021-05" db="EMBL/GenBank/DDBJ databases">
        <authorList>
            <person name="Kalatzis P.G."/>
            <person name="Castillo D."/>
            <person name="D'Alvise P."/>
            <person name="Middelboe M."/>
            <person name="Gram L."/>
        </authorList>
    </citation>
    <scope>NUCLEOTIDE SEQUENCE</scope>
    <source>
        <strain evidence="4">90-11-286</strain>
    </source>
</reference>
<sequence>MNKYLSMTLVSALAFHVSAELAPETGLSGEIAINTIFASSQSSFDTGGDERITSLETKSSRQSNFAVGPLGNLAYTFGDKRQQQVYLGTSRDDIAVGTLALQLGYQYEMETGTVVDVAFLPTVMSGKTWANPYQLNSQRQETDESGNAYRLTFNSIQGSPWTIDVAYATKEIDNDQFPSPELARDGKSYYLKGQYRYSLSPTSLLQPSITYINHQADGDANTHHSYAADLSYFTFINRHKLALTAGYTKRDYQGGNSLFNHTVRNDDELSLFFAYEYSQFMDWDDWSLIALAGYNQSSSNLSFYDESSLFTALGLNYQF</sequence>
<dbReference type="Proteomes" id="UP000256923">
    <property type="component" value="Chromosome 1"/>
</dbReference>
<evidence type="ECO:0000313" key="1">
    <source>
        <dbReference type="EMBL" id="AZS24958.1"/>
    </source>
</evidence>
<dbReference type="EMBL" id="RDPI01000012">
    <property type="protein sequence ID" value="MBF4373830.1"/>
    <property type="molecule type" value="Genomic_DNA"/>
</dbReference>
<dbReference type="PIRSF" id="PIRSF028696">
    <property type="entry name" value="UCP028696"/>
    <property type="match status" value="1"/>
</dbReference>
<dbReference type="InterPro" id="IPR016896">
    <property type="entry name" value="DUF2860"/>
</dbReference>
<evidence type="ECO:0000313" key="4">
    <source>
        <dbReference type="EMBL" id="MBT2918954.1"/>
    </source>
</evidence>
<dbReference type="AlphaFoldDB" id="A0A191W0I6"/>
<keyword evidence="7" id="KW-1185">Reference proteome</keyword>
<dbReference type="Proteomes" id="UP000786185">
    <property type="component" value="Unassembled WGS sequence"/>
</dbReference>
<organism evidence="3 8">
    <name type="scientific">Vibrio anguillarum</name>
    <name type="common">Listonella anguillarum</name>
    <dbReference type="NCBI Taxonomy" id="55601"/>
    <lineage>
        <taxon>Bacteria</taxon>
        <taxon>Pseudomonadati</taxon>
        <taxon>Pseudomonadota</taxon>
        <taxon>Gammaproteobacteria</taxon>
        <taxon>Vibrionales</taxon>
        <taxon>Vibrionaceae</taxon>
        <taxon>Vibrio</taxon>
    </lineage>
</organism>
<dbReference type="Proteomes" id="UP000078309">
    <property type="component" value="Unassembled WGS sequence"/>
</dbReference>
<reference evidence="4 5" key="1">
    <citation type="journal article" date="2017" name="J. Fish Dis.">
        <title>Comparative assessment of Vibrio virulence in marine fish larvae.</title>
        <authorList>
            <person name="Ronneseth A."/>
            <person name="Castillo D."/>
            <person name="D'Alvise P."/>
            <person name="Tonnesen O."/>
            <person name="Haugland G."/>
            <person name="Grotkjaer T."/>
            <person name="Engell-Sorensen K."/>
            <person name="Norremark L."/>
            <person name="Bergh O."/>
            <person name="Wergeland H.I."/>
            <person name="Gram L."/>
        </authorList>
    </citation>
    <scope>NUCLEOTIDE SEQUENCE [LARGE SCALE GENOMIC DNA]</scope>
    <source>
        <strain evidence="4 5">90-11-286</strain>
    </source>
</reference>
<reference evidence="1 6" key="2">
    <citation type="submission" date="2018-12" db="EMBL/GenBank/DDBJ databases">
        <title>Characterization and Draft Genome of Vibrio anguillarum J360 Marine Pathogen Isolated from an Outbreak in Lumpfish (Cyclopterus lumpus).</title>
        <authorList>
            <person name="Vasquez J.I."/>
            <person name="Cao T."/>
            <person name="Chakraborty S."/>
            <person name="Gnanagobal H."/>
            <person name="Wescot J."/>
            <person name="Boyce D."/>
            <person name="Santander J."/>
        </authorList>
    </citation>
    <scope>NUCLEOTIDE SEQUENCE [LARGE SCALE GENOMIC DNA]</scope>
    <source>
        <strain evidence="1 6">J360</strain>
    </source>
</reference>
<evidence type="ECO:0000313" key="5">
    <source>
        <dbReference type="Proteomes" id="UP000078309"/>
    </source>
</evidence>
<evidence type="ECO:0000313" key="7">
    <source>
        <dbReference type="Proteomes" id="UP000726136"/>
    </source>
</evidence>
<dbReference type="EMBL" id="JAHGUI010000035">
    <property type="protein sequence ID" value="MBT2918954.1"/>
    <property type="molecule type" value="Genomic_DNA"/>
</dbReference>
<protein>
    <submittedName>
        <fullName evidence="3">DUF2860 domain-containing protein</fullName>
    </submittedName>
</protein>
<dbReference type="EMBL" id="CP034672">
    <property type="protein sequence ID" value="AZS24958.1"/>
    <property type="molecule type" value="Genomic_DNA"/>
</dbReference>
<dbReference type="Proteomes" id="UP000726136">
    <property type="component" value="Unassembled WGS sequence"/>
</dbReference>
<evidence type="ECO:0000313" key="3">
    <source>
        <dbReference type="EMBL" id="MBF4436248.1"/>
    </source>
</evidence>
<dbReference type="Pfam" id="PF11059">
    <property type="entry name" value="DUF2860"/>
    <property type="match status" value="1"/>
</dbReference>
<reference evidence="3 7" key="3">
    <citation type="journal article" date="2021" name="PeerJ">
        <title>Analysis of 44 Vibrio anguillarum genomes reveals high genetic diversity.</title>
        <authorList>
            <person name="Hansen M.J."/>
            <person name="Dalsgaard I."/>
        </authorList>
    </citation>
    <scope>NUCLEOTIDE SEQUENCE</scope>
    <source>
        <strain evidence="2 7">040915-1/1B</strain>
        <strain evidence="3">850617-1/1</strain>
    </source>
</reference>
<dbReference type="EMBL" id="SCLC01000049">
    <property type="protein sequence ID" value="MBF4436248.1"/>
    <property type="molecule type" value="Genomic_DNA"/>
</dbReference>
<evidence type="ECO:0000313" key="8">
    <source>
        <dbReference type="Proteomes" id="UP000786185"/>
    </source>
</evidence>
<dbReference type="OrthoDB" id="6199337at2"/>
<evidence type="ECO:0000313" key="6">
    <source>
        <dbReference type="Proteomes" id="UP000256923"/>
    </source>
</evidence>
<dbReference type="RefSeq" id="WP_017048695.1">
    <property type="nucleotide sequence ID" value="NZ_AJYT02000152.1"/>
</dbReference>
<name>A0A191W0I6_VIBAN</name>